<evidence type="ECO:0000259" key="1">
    <source>
        <dbReference type="Pfam" id="PF07993"/>
    </source>
</evidence>
<dbReference type="AlphaFoldDB" id="A0ABD2C954"/>
<dbReference type="Proteomes" id="UP001607302">
    <property type="component" value="Unassembled WGS sequence"/>
</dbReference>
<dbReference type="EMBL" id="JAUDFV010000009">
    <property type="protein sequence ID" value="KAL2741575.1"/>
    <property type="molecule type" value="Genomic_DNA"/>
</dbReference>
<feature type="domain" description="Thioester reductase (TE)" evidence="1">
    <location>
        <begin position="18"/>
        <end position="87"/>
    </location>
</feature>
<keyword evidence="3" id="KW-1185">Reference proteome</keyword>
<evidence type="ECO:0000313" key="3">
    <source>
        <dbReference type="Proteomes" id="UP001607302"/>
    </source>
</evidence>
<comment type="caution">
    <text evidence="2">The sequence shown here is derived from an EMBL/GenBank/DDBJ whole genome shotgun (WGS) entry which is preliminary data.</text>
</comment>
<reference evidence="2 3" key="1">
    <citation type="journal article" date="2024" name="Ann. Entomol. Soc. Am.">
        <title>Genomic analyses of the southern and eastern yellowjacket wasps (Hymenoptera: Vespidae) reveal evolutionary signatures of social life.</title>
        <authorList>
            <person name="Catto M.A."/>
            <person name="Caine P.B."/>
            <person name="Orr S.E."/>
            <person name="Hunt B.G."/>
            <person name="Goodisman M.A.D."/>
        </authorList>
    </citation>
    <scope>NUCLEOTIDE SEQUENCE [LARGE SCALE GENOMIC DNA]</scope>
    <source>
        <strain evidence="2">233</strain>
        <tissue evidence="2">Head and thorax</tissue>
    </source>
</reference>
<gene>
    <name evidence="2" type="ORF">V1478_000031</name>
</gene>
<dbReference type="Gene3D" id="3.40.50.720">
    <property type="entry name" value="NAD(P)-binding Rossmann-like Domain"/>
    <property type="match status" value="1"/>
</dbReference>
<dbReference type="InterPro" id="IPR013120">
    <property type="entry name" value="FAR_NAD-bd"/>
</dbReference>
<sequence length="89" mass="10155">MNYPKELTEDSVKEANNVLKSHSSNRGDLPNLRISVVVDKATLIREVSIVFHISVTVRFNEKMKQAIPINVQNLRDLIDLSKDILKLKL</sequence>
<protein>
    <submittedName>
        <fullName evidence="2">Fatty acyl-CoA reductase wat-like</fullName>
    </submittedName>
</protein>
<proteinExistence type="predicted"/>
<evidence type="ECO:0000313" key="2">
    <source>
        <dbReference type="EMBL" id="KAL2741575.1"/>
    </source>
</evidence>
<accession>A0ABD2C954</accession>
<organism evidence="2 3">
    <name type="scientific">Vespula squamosa</name>
    <name type="common">Southern yellow jacket</name>
    <name type="synonym">Wasp</name>
    <dbReference type="NCBI Taxonomy" id="30214"/>
    <lineage>
        <taxon>Eukaryota</taxon>
        <taxon>Metazoa</taxon>
        <taxon>Ecdysozoa</taxon>
        <taxon>Arthropoda</taxon>
        <taxon>Hexapoda</taxon>
        <taxon>Insecta</taxon>
        <taxon>Pterygota</taxon>
        <taxon>Neoptera</taxon>
        <taxon>Endopterygota</taxon>
        <taxon>Hymenoptera</taxon>
        <taxon>Apocrita</taxon>
        <taxon>Aculeata</taxon>
        <taxon>Vespoidea</taxon>
        <taxon>Vespidae</taxon>
        <taxon>Vespinae</taxon>
        <taxon>Vespula</taxon>
    </lineage>
</organism>
<dbReference type="Pfam" id="PF07993">
    <property type="entry name" value="NAD_binding_4"/>
    <property type="match status" value="1"/>
</dbReference>
<name>A0ABD2C954_VESSQ</name>